<dbReference type="Pfam" id="PF02037">
    <property type="entry name" value="SAP"/>
    <property type="match status" value="1"/>
</dbReference>
<keyword evidence="4" id="KW-1185">Reference proteome</keyword>
<sequence length="327" mass="37402">MTLKTMKKSDLQHLAVQLNINSDGLKADLETRIVDYLLKNEASLSKNPNFSSYYAEFSSNIGYFANNVKNSRKKSAILQKTIVKKPLLVSDQGDSFDDKNNDTFFVDQNKKGQFKIDNVVKVTPNNTSESAIPDTICISEFAKGLTLKSDFEHCSQPHFVPDKLLNIRKRLSRVLVVDFLFCIYEFYNLLKFLVPWTYGIFLPSYFGSFSGKIFYLPDVSVFSSFKDFWLPFLTWWLLAILVPLIAAIIFNFHESGKGKSSKIIDPMTFSVVKAIVAYSIFYKGLRENLFFLDSIFVVKRAVGVELMFIMSFIGVLYAMYDTSISRK</sequence>
<gene>
    <name evidence="3" type="ORF">T551_01530</name>
</gene>
<keyword evidence="1" id="KW-0812">Transmembrane</keyword>
<evidence type="ECO:0000313" key="3">
    <source>
        <dbReference type="EMBL" id="KTW30978.1"/>
    </source>
</evidence>
<dbReference type="EMBL" id="LFWA01000006">
    <property type="protein sequence ID" value="KTW30978.1"/>
    <property type="molecule type" value="Genomic_DNA"/>
</dbReference>
<dbReference type="OrthoDB" id="4034134at2759"/>
<dbReference type="PANTHER" id="PTHR41807">
    <property type="entry name" value="GLUTATHIONE TRANSFERASE 3"/>
    <property type="match status" value="1"/>
</dbReference>
<dbReference type="PROSITE" id="PS50800">
    <property type="entry name" value="SAP"/>
    <property type="match status" value="1"/>
</dbReference>
<dbReference type="PANTHER" id="PTHR41807:SF1">
    <property type="entry name" value="GLUTATHIONE TRANSFERASE 3"/>
    <property type="match status" value="1"/>
</dbReference>
<keyword evidence="1" id="KW-0472">Membrane</keyword>
<feature type="transmembrane region" description="Helical" evidence="1">
    <location>
        <begin position="263"/>
        <end position="281"/>
    </location>
</feature>
<feature type="transmembrane region" description="Helical" evidence="1">
    <location>
        <begin position="301"/>
        <end position="320"/>
    </location>
</feature>
<comment type="caution">
    <text evidence="3">The sequence shown here is derived from an EMBL/GenBank/DDBJ whole genome shotgun (WGS) entry which is preliminary data.</text>
</comment>
<dbReference type="SMART" id="SM00513">
    <property type="entry name" value="SAP"/>
    <property type="match status" value="1"/>
</dbReference>
<reference evidence="4" key="1">
    <citation type="journal article" date="2016" name="Nat. Commun.">
        <title>Genome analysis of three Pneumocystis species reveals adaptation mechanisms to life exclusively in mammalian hosts.</title>
        <authorList>
            <person name="Ma L."/>
            <person name="Chen Z."/>
            <person name="Huang D.W."/>
            <person name="Kutty G."/>
            <person name="Ishihara M."/>
            <person name="Wang H."/>
            <person name="Abouelleil A."/>
            <person name="Bishop L."/>
            <person name="Davey E."/>
            <person name="Deng R."/>
            <person name="Deng X."/>
            <person name="Fan L."/>
            <person name="Fantoni G."/>
            <person name="Fitzgerald M."/>
            <person name="Gogineni E."/>
            <person name="Goldberg J.M."/>
            <person name="Handley G."/>
            <person name="Hu X."/>
            <person name="Huber C."/>
            <person name="Jiao X."/>
            <person name="Jones K."/>
            <person name="Levin J.Z."/>
            <person name="Liu Y."/>
            <person name="Macdonald P."/>
            <person name="Melnikov A."/>
            <person name="Raley C."/>
            <person name="Sassi M."/>
            <person name="Sherman B.T."/>
            <person name="Song X."/>
            <person name="Sykes S."/>
            <person name="Tran B."/>
            <person name="Walsh L."/>
            <person name="Xia Y."/>
            <person name="Yang J."/>
            <person name="Young S."/>
            <person name="Zeng Q."/>
            <person name="Zheng X."/>
            <person name="Stephens R."/>
            <person name="Nusbaum C."/>
            <person name="Birren B.W."/>
            <person name="Azadi P."/>
            <person name="Lempicki R.A."/>
            <person name="Cuomo C.A."/>
            <person name="Kovacs J.A."/>
        </authorList>
    </citation>
    <scope>NUCLEOTIDE SEQUENCE [LARGE SCALE GENOMIC DNA]</scope>
    <source>
        <strain evidence="4">RU7</strain>
    </source>
</reference>
<evidence type="ECO:0000313" key="4">
    <source>
        <dbReference type="Proteomes" id="UP000053447"/>
    </source>
</evidence>
<feature type="transmembrane region" description="Helical" evidence="1">
    <location>
        <begin position="174"/>
        <end position="194"/>
    </location>
</feature>
<feature type="transmembrane region" description="Helical" evidence="1">
    <location>
        <begin position="228"/>
        <end position="251"/>
    </location>
</feature>
<dbReference type="Proteomes" id="UP000053447">
    <property type="component" value="Unassembled WGS sequence"/>
</dbReference>
<dbReference type="InterPro" id="IPR038872">
    <property type="entry name" value="Put_GTT3"/>
</dbReference>
<keyword evidence="1" id="KW-1133">Transmembrane helix</keyword>
<dbReference type="AlphaFoldDB" id="A0A0W4ZRI1"/>
<protein>
    <recommendedName>
        <fullName evidence="2">SAP domain-containing protein</fullName>
    </recommendedName>
</protein>
<dbReference type="VEuPathDB" id="FungiDB:T551_01530"/>
<evidence type="ECO:0000256" key="1">
    <source>
        <dbReference type="SAM" id="Phobius"/>
    </source>
</evidence>
<evidence type="ECO:0000259" key="2">
    <source>
        <dbReference type="PROSITE" id="PS50800"/>
    </source>
</evidence>
<accession>A0A0W4ZRI1</accession>
<feature type="domain" description="SAP" evidence="2">
    <location>
        <begin position="3"/>
        <end position="37"/>
    </location>
</feature>
<organism evidence="3 4">
    <name type="scientific">Pneumocystis jirovecii (strain RU7)</name>
    <name type="common">Human pneumocystis pneumonia agent</name>
    <dbReference type="NCBI Taxonomy" id="1408657"/>
    <lineage>
        <taxon>Eukaryota</taxon>
        <taxon>Fungi</taxon>
        <taxon>Dikarya</taxon>
        <taxon>Ascomycota</taxon>
        <taxon>Taphrinomycotina</taxon>
        <taxon>Pneumocystomycetes</taxon>
        <taxon>Pneumocystaceae</taxon>
        <taxon>Pneumocystis</taxon>
    </lineage>
</organism>
<dbReference type="GeneID" id="28940048"/>
<dbReference type="RefSeq" id="XP_018229968.1">
    <property type="nucleotide sequence ID" value="XM_018373793.1"/>
</dbReference>
<dbReference type="InterPro" id="IPR003034">
    <property type="entry name" value="SAP_dom"/>
</dbReference>
<dbReference type="STRING" id="1408657.A0A0W4ZRI1"/>
<name>A0A0W4ZRI1_PNEJ7</name>
<dbReference type="GO" id="GO:0016020">
    <property type="term" value="C:membrane"/>
    <property type="evidence" value="ECO:0007669"/>
    <property type="project" value="TreeGrafter"/>
</dbReference>
<proteinExistence type="predicted"/>